<organism evidence="2 3">
    <name type="scientific">Nocardioides bruguierae</name>
    <dbReference type="NCBI Taxonomy" id="2945102"/>
    <lineage>
        <taxon>Bacteria</taxon>
        <taxon>Bacillati</taxon>
        <taxon>Actinomycetota</taxon>
        <taxon>Actinomycetes</taxon>
        <taxon>Propionibacteriales</taxon>
        <taxon>Nocardioidaceae</taxon>
        <taxon>Nocardioides</taxon>
    </lineage>
</organism>
<evidence type="ECO:0000313" key="3">
    <source>
        <dbReference type="Proteomes" id="UP001139485"/>
    </source>
</evidence>
<evidence type="ECO:0000313" key="2">
    <source>
        <dbReference type="EMBL" id="MCM0622867.1"/>
    </source>
</evidence>
<reference evidence="2" key="1">
    <citation type="submission" date="2022-05" db="EMBL/GenBank/DDBJ databases">
        <authorList>
            <person name="Tuo L."/>
        </authorList>
    </citation>
    <scope>NUCLEOTIDE SEQUENCE</scope>
    <source>
        <strain evidence="2">BSK12Z-4</strain>
    </source>
</reference>
<evidence type="ECO:0000256" key="1">
    <source>
        <dbReference type="SAM" id="MobiDB-lite"/>
    </source>
</evidence>
<dbReference type="EMBL" id="JAMOIL010000056">
    <property type="protein sequence ID" value="MCM0622867.1"/>
    <property type="molecule type" value="Genomic_DNA"/>
</dbReference>
<protein>
    <submittedName>
        <fullName evidence="2">Uncharacterized protein</fullName>
    </submittedName>
</protein>
<dbReference type="AlphaFoldDB" id="A0A9X2IGZ4"/>
<dbReference type="RefSeq" id="WP_250829021.1">
    <property type="nucleotide sequence ID" value="NZ_JAMOIL010000056.1"/>
</dbReference>
<feature type="region of interest" description="Disordered" evidence="1">
    <location>
        <begin position="1"/>
        <end position="38"/>
    </location>
</feature>
<keyword evidence="3" id="KW-1185">Reference proteome</keyword>
<accession>A0A9X2IGZ4</accession>
<name>A0A9X2IGZ4_9ACTN</name>
<comment type="caution">
    <text evidence="2">The sequence shown here is derived from an EMBL/GenBank/DDBJ whole genome shotgun (WGS) entry which is preliminary data.</text>
</comment>
<proteinExistence type="predicted"/>
<gene>
    <name evidence="2" type="ORF">M8330_21490</name>
</gene>
<sequence length="124" mass="14031">MRELPPDRIMSPDGRAGWYAVPPGGHGAEDDDQAWEGPSEGSLIRFMSEDSVDVPLWSEDGLIFVDGDELVREWSVSQELASDIVEWGRASQGPRTARIDAEAARLIRSLRRELDYRFRIVYQP</sequence>
<dbReference type="Proteomes" id="UP001139485">
    <property type="component" value="Unassembled WGS sequence"/>
</dbReference>